<organism evidence="1 2">
    <name type="scientific">Trifolium pratense</name>
    <name type="common">Red clover</name>
    <dbReference type="NCBI Taxonomy" id="57577"/>
    <lineage>
        <taxon>Eukaryota</taxon>
        <taxon>Viridiplantae</taxon>
        <taxon>Streptophyta</taxon>
        <taxon>Embryophyta</taxon>
        <taxon>Tracheophyta</taxon>
        <taxon>Spermatophyta</taxon>
        <taxon>Magnoliopsida</taxon>
        <taxon>eudicotyledons</taxon>
        <taxon>Gunneridae</taxon>
        <taxon>Pentapetalae</taxon>
        <taxon>rosids</taxon>
        <taxon>fabids</taxon>
        <taxon>Fabales</taxon>
        <taxon>Fabaceae</taxon>
        <taxon>Papilionoideae</taxon>
        <taxon>50 kb inversion clade</taxon>
        <taxon>NPAAA clade</taxon>
        <taxon>Hologalegina</taxon>
        <taxon>IRL clade</taxon>
        <taxon>Trifolieae</taxon>
        <taxon>Trifolium</taxon>
    </lineage>
</organism>
<keyword evidence="2" id="KW-1185">Reference proteome</keyword>
<proteinExistence type="predicted"/>
<evidence type="ECO:0000313" key="1">
    <source>
        <dbReference type="EMBL" id="CAJ2635138.1"/>
    </source>
</evidence>
<reference evidence="1" key="1">
    <citation type="submission" date="2023-10" db="EMBL/GenBank/DDBJ databases">
        <authorList>
            <person name="Rodriguez Cubillos JULIANA M."/>
            <person name="De Vega J."/>
        </authorList>
    </citation>
    <scope>NUCLEOTIDE SEQUENCE</scope>
</reference>
<dbReference type="Proteomes" id="UP001177021">
    <property type="component" value="Unassembled WGS sequence"/>
</dbReference>
<sequence length="192" mass="21770">MEKLRSMKFLIYIVFSLLFLSQHSNGYGSNLILQSCRDASNNDPNLSYDFCVTSLNEACKNKSQPTKLEDLVNISIQLTKSNGTKIISIISKQLQNQTQDEYVKSCLQDCFDLYNDSLSSLDDALVAFNKSKDLDTAGINVSAALDDSVTCEDQFKERKEKNETSPLTKENRVYFQLNVISLSFIQMIHQHN</sequence>
<name>A0ACB0IU68_TRIPR</name>
<protein>
    <submittedName>
        <fullName evidence="1">Uncharacterized protein</fullName>
    </submittedName>
</protein>
<gene>
    <name evidence="1" type="ORF">MILVUS5_LOCUS5890</name>
</gene>
<evidence type="ECO:0000313" key="2">
    <source>
        <dbReference type="Proteomes" id="UP001177021"/>
    </source>
</evidence>
<comment type="caution">
    <text evidence="1">The sequence shown here is derived from an EMBL/GenBank/DDBJ whole genome shotgun (WGS) entry which is preliminary data.</text>
</comment>
<accession>A0ACB0IU68</accession>
<dbReference type="EMBL" id="CASHSV030000002">
    <property type="protein sequence ID" value="CAJ2635138.1"/>
    <property type="molecule type" value="Genomic_DNA"/>
</dbReference>